<proteinExistence type="predicted"/>
<protein>
    <recommendedName>
        <fullName evidence="4">DUF3139 domain-containing protein</fullName>
    </recommendedName>
</protein>
<dbReference type="Proteomes" id="UP001400965">
    <property type="component" value="Unassembled WGS sequence"/>
</dbReference>
<evidence type="ECO:0000313" key="2">
    <source>
        <dbReference type="EMBL" id="GAA0863936.1"/>
    </source>
</evidence>
<keyword evidence="3" id="KW-1185">Reference proteome</keyword>
<evidence type="ECO:0000313" key="3">
    <source>
        <dbReference type="Proteomes" id="UP001400965"/>
    </source>
</evidence>
<comment type="caution">
    <text evidence="2">The sequence shown here is derived from an EMBL/GenBank/DDBJ whole genome shotgun (WGS) entry which is preliminary data.</text>
</comment>
<keyword evidence="1" id="KW-1133">Transmembrane helix</keyword>
<organism evidence="2 3">
    <name type="scientific">Paraclostridium tenue</name>
    <dbReference type="NCBI Taxonomy" id="1737"/>
    <lineage>
        <taxon>Bacteria</taxon>
        <taxon>Bacillati</taxon>
        <taxon>Bacillota</taxon>
        <taxon>Clostridia</taxon>
        <taxon>Peptostreptococcales</taxon>
        <taxon>Peptostreptococcaceae</taxon>
        <taxon>Paraclostridium</taxon>
    </lineage>
</organism>
<feature type="transmembrane region" description="Helical" evidence="1">
    <location>
        <begin position="14"/>
        <end position="32"/>
    </location>
</feature>
<dbReference type="EMBL" id="BAAACP010000008">
    <property type="protein sequence ID" value="GAA0863936.1"/>
    <property type="molecule type" value="Genomic_DNA"/>
</dbReference>
<sequence>MKIISNIMFMIEKWSFILGVIILAYFIFLKIIKFCKQLNKKRISIILILLSLVIGSFFVIRWRAYHYIYEYLEMHNITKAEIIEEDKRWYLLTLSSGDFGLDCRIKGKPKNNIYTIYCNGIDKKVKVSVNYFDGGFKENIDLDKE</sequence>
<accession>A0ABN1M494</accession>
<keyword evidence="1" id="KW-0812">Transmembrane</keyword>
<evidence type="ECO:0008006" key="4">
    <source>
        <dbReference type="Google" id="ProtNLM"/>
    </source>
</evidence>
<evidence type="ECO:0000256" key="1">
    <source>
        <dbReference type="SAM" id="Phobius"/>
    </source>
</evidence>
<keyword evidence="1" id="KW-0472">Membrane</keyword>
<gene>
    <name evidence="2" type="ORF">GCM10008917_15450</name>
</gene>
<dbReference type="RefSeq" id="WP_346044587.1">
    <property type="nucleotide sequence ID" value="NZ_BAAACP010000008.1"/>
</dbReference>
<reference evidence="2 3" key="1">
    <citation type="journal article" date="2019" name="Int. J. Syst. Evol. Microbiol.">
        <title>The Global Catalogue of Microorganisms (GCM) 10K type strain sequencing project: providing services to taxonomists for standard genome sequencing and annotation.</title>
        <authorList>
            <consortium name="The Broad Institute Genomics Platform"/>
            <consortium name="The Broad Institute Genome Sequencing Center for Infectious Disease"/>
            <person name="Wu L."/>
            <person name="Ma J."/>
        </authorList>
    </citation>
    <scope>NUCLEOTIDE SEQUENCE [LARGE SCALE GENOMIC DNA]</scope>
    <source>
        <strain evidence="2 3">JCM 6486</strain>
    </source>
</reference>
<name>A0ABN1M494_9FIRM</name>
<feature type="transmembrane region" description="Helical" evidence="1">
    <location>
        <begin position="44"/>
        <end position="64"/>
    </location>
</feature>